<dbReference type="RefSeq" id="XP_064700801.1">
    <property type="nucleotide sequence ID" value="XM_064853038.1"/>
</dbReference>
<feature type="region of interest" description="Disordered" evidence="1">
    <location>
        <begin position="584"/>
        <end position="606"/>
    </location>
</feature>
<proteinExistence type="predicted"/>
<dbReference type="GeneID" id="89977657"/>
<protein>
    <submittedName>
        <fullName evidence="2">Uncharacterized protein</fullName>
    </submittedName>
</protein>
<accession>A0AAV9MWT1</accession>
<keyword evidence="3" id="KW-1185">Reference proteome</keyword>
<dbReference type="EMBL" id="JAVRRD010000039">
    <property type="protein sequence ID" value="KAK5045165.1"/>
    <property type="molecule type" value="Genomic_DNA"/>
</dbReference>
<gene>
    <name evidence="2" type="ORF">LTR84_009498</name>
</gene>
<organism evidence="2 3">
    <name type="scientific">Exophiala bonariae</name>
    <dbReference type="NCBI Taxonomy" id="1690606"/>
    <lineage>
        <taxon>Eukaryota</taxon>
        <taxon>Fungi</taxon>
        <taxon>Dikarya</taxon>
        <taxon>Ascomycota</taxon>
        <taxon>Pezizomycotina</taxon>
        <taxon>Eurotiomycetes</taxon>
        <taxon>Chaetothyriomycetidae</taxon>
        <taxon>Chaetothyriales</taxon>
        <taxon>Herpotrichiellaceae</taxon>
        <taxon>Exophiala</taxon>
    </lineage>
</organism>
<evidence type="ECO:0000313" key="3">
    <source>
        <dbReference type="Proteomes" id="UP001358417"/>
    </source>
</evidence>
<evidence type="ECO:0000256" key="1">
    <source>
        <dbReference type="SAM" id="MobiDB-lite"/>
    </source>
</evidence>
<evidence type="ECO:0000313" key="2">
    <source>
        <dbReference type="EMBL" id="KAK5045165.1"/>
    </source>
</evidence>
<reference evidence="2 3" key="1">
    <citation type="submission" date="2023-08" db="EMBL/GenBank/DDBJ databases">
        <title>Black Yeasts Isolated from many extreme environments.</title>
        <authorList>
            <person name="Coleine C."/>
            <person name="Stajich J.E."/>
            <person name="Selbmann L."/>
        </authorList>
    </citation>
    <scope>NUCLEOTIDE SEQUENCE [LARGE SCALE GENOMIC DNA]</scope>
    <source>
        <strain evidence="2 3">CCFEE 5792</strain>
    </source>
</reference>
<name>A0AAV9MWT1_9EURO</name>
<dbReference type="Proteomes" id="UP001358417">
    <property type="component" value="Unassembled WGS sequence"/>
</dbReference>
<sequence>MGLKGLLSALKAAIPLLVLLAYAINAIPFDNLESVTDASVAQPTTPLTVSTVAPFTPAAFDHDLKAREAREDGAADNSNDEWYMTCAGDNKMSVQFCEQRLYGYYCGQYILTKSGEEQIMCGWACECKRGHPVPDCIYIHGRCFFDVPGGENDQGGNDSRALSSEALRTPTDNLTPEAKAPTQDPELKALDLVEHDQELAWSNMPNSLFPRVYHNYALVCIESDWTRQCRNNPYAYSCNANGVVGRKQIDVYCEAICGCVNLGAVASCFKNQRWVSTCLVALGDDEGLSNAAETLGATLDFNQTRNGTSTTSDIPFASPSESLPSGDLPVMCETNGSLDTVLTEFCVEHDYYCSLHMEDGYAKSSLLTDSESIDQCAAGCHCIGNHQRVEFQNKVNGGQVLLEPRADPSVPNYIRTGVSVYYCIHTLNAYDSEIDIRLVEFCQNEGFYCANVSPTGALGFTPVTPNHWDKYPRCYDHCHCVHFEVHTWADRDAKALDVAVDSADDSIKVKRSNSLANEGAEALHRTAAEIDYTLSCISDYNITTYCQRFRGYNCHSNGKIQHGESDTDCDKSCLCQHPQMLLEDDSEASTKSTNTAPPKGVPSQTVDQYTLNCGNSRQGPSYCSTPERGYFCDEKIQVMRTSTHSDSGITYCNNFCHCQFKYAKPCLDEFGVSWCIEWWDGTVRDFNNATLVVGNVGSVLMLPNGTMVLDKAEDGFPFWASYT</sequence>
<comment type="caution">
    <text evidence="2">The sequence shown here is derived from an EMBL/GenBank/DDBJ whole genome shotgun (WGS) entry which is preliminary data.</text>
</comment>
<dbReference type="AlphaFoldDB" id="A0AAV9MWT1"/>
<feature type="compositionally biased region" description="Polar residues" evidence="1">
    <location>
        <begin position="589"/>
        <end position="606"/>
    </location>
</feature>